<reference evidence="2 3" key="1">
    <citation type="submission" date="2016-10" db="EMBL/GenBank/DDBJ databases">
        <authorList>
            <person name="de Groot N.N."/>
        </authorList>
    </citation>
    <scope>NUCLEOTIDE SEQUENCE [LARGE SCALE GENOMIC DNA]</scope>
    <source>
        <strain evidence="2 3">AR67</strain>
    </source>
</reference>
<organism evidence="2 3">
    <name type="scientific">Ruminococcus albus</name>
    <dbReference type="NCBI Taxonomy" id="1264"/>
    <lineage>
        <taxon>Bacteria</taxon>
        <taxon>Bacillati</taxon>
        <taxon>Bacillota</taxon>
        <taxon>Clostridia</taxon>
        <taxon>Eubacteriales</taxon>
        <taxon>Oscillospiraceae</taxon>
        <taxon>Ruminococcus</taxon>
    </lineage>
</organism>
<evidence type="ECO:0000256" key="1">
    <source>
        <dbReference type="SAM" id="Phobius"/>
    </source>
</evidence>
<dbReference type="EMBL" id="FOKQ01000060">
    <property type="protein sequence ID" value="SFD30252.1"/>
    <property type="molecule type" value="Genomic_DNA"/>
</dbReference>
<dbReference type="AlphaFoldDB" id="A0A1I1R7N1"/>
<gene>
    <name evidence="2" type="ORF">SAMN02910406_03621</name>
</gene>
<protein>
    <submittedName>
        <fullName evidence="2">Uncharacterized protein</fullName>
    </submittedName>
</protein>
<evidence type="ECO:0000313" key="3">
    <source>
        <dbReference type="Proteomes" id="UP000182192"/>
    </source>
</evidence>
<keyword evidence="1" id="KW-0812">Transmembrane</keyword>
<sequence length="126" mass="14848">MKETSIKNNVKFSKVIPAAILLAVSAISGIGMTETGKCSRTFSEEKTKRINTERECKRDVDETSAWTDLLRFNTEQCNNTERYRLDKKNERQKRWVEFWDKRAGRLEDIADKVADKVVDKIFWWRV</sequence>
<dbReference type="RefSeq" id="WP_074963359.1">
    <property type="nucleotide sequence ID" value="NZ_FOKQ01000060.1"/>
</dbReference>
<feature type="transmembrane region" description="Helical" evidence="1">
    <location>
        <begin position="12"/>
        <end position="32"/>
    </location>
</feature>
<dbReference type="Proteomes" id="UP000182192">
    <property type="component" value="Unassembled WGS sequence"/>
</dbReference>
<name>A0A1I1R7N1_RUMAL</name>
<evidence type="ECO:0000313" key="2">
    <source>
        <dbReference type="EMBL" id="SFD30252.1"/>
    </source>
</evidence>
<proteinExistence type="predicted"/>
<keyword evidence="1" id="KW-0472">Membrane</keyword>
<keyword evidence="1" id="KW-1133">Transmembrane helix</keyword>
<accession>A0A1I1R7N1</accession>